<reference evidence="12 13" key="1">
    <citation type="journal article" date="2019" name="Sci. Data">
        <title>Hybrid genome assembly and annotation of Danionella translucida.</title>
        <authorList>
            <person name="Kadobianskyi M."/>
            <person name="Schulze L."/>
            <person name="Schuelke M."/>
            <person name="Judkewitz B."/>
        </authorList>
    </citation>
    <scope>NUCLEOTIDE SEQUENCE [LARGE SCALE GENOMIC DNA]</scope>
    <source>
        <strain evidence="12 13">Bolton</strain>
    </source>
</reference>
<evidence type="ECO:0000256" key="8">
    <source>
        <dbReference type="ARBA" id="ARBA00022685"/>
    </source>
</evidence>
<dbReference type="PANTHER" id="PTHR31613">
    <property type="entry name" value="AUGURIN"/>
    <property type="match status" value="1"/>
</dbReference>
<feature type="compositionally biased region" description="Basic and acidic residues" evidence="11">
    <location>
        <begin position="236"/>
        <end position="245"/>
    </location>
</feature>
<keyword evidence="6" id="KW-0963">Cytoplasm</keyword>
<proteinExistence type="inferred from homology"/>
<evidence type="ECO:0000256" key="7">
    <source>
        <dbReference type="ARBA" id="ARBA00022525"/>
    </source>
</evidence>
<comment type="caution">
    <text evidence="12">The sequence shown here is derived from an EMBL/GenBank/DDBJ whole genome shotgun (WGS) entry which is preliminary data.</text>
</comment>
<dbReference type="GO" id="GO:0031145">
    <property type="term" value="P:anaphase-promoting complex-dependent catabolic process"/>
    <property type="evidence" value="ECO:0007669"/>
    <property type="project" value="TreeGrafter"/>
</dbReference>
<dbReference type="OrthoDB" id="8915498at2759"/>
<keyword evidence="7" id="KW-0964">Secreted</keyword>
<keyword evidence="13" id="KW-1185">Reference proteome</keyword>
<keyword evidence="8" id="KW-0165">Cleavage on pair of basic residues</keyword>
<dbReference type="EMBL" id="SRMA01027446">
    <property type="protein sequence ID" value="TRY53766.1"/>
    <property type="molecule type" value="Genomic_DNA"/>
</dbReference>
<evidence type="ECO:0000256" key="3">
    <source>
        <dbReference type="ARBA" id="ARBA00004613"/>
    </source>
</evidence>
<comment type="similarity">
    <text evidence="4">Belongs to the augurin family.</text>
</comment>
<dbReference type="AlphaFoldDB" id="A0A553MKQ7"/>
<keyword evidence="9" id="KW-0732">Signal</keyword>
<evidence type="ECO:0000313" key="12">
    <source>
        <dbReference type="EMBL" id="TRY53766.1"/>
    </source>
</evidence>
<feature type="region of interest" description="Disordered" evidence="11">
    <location>
        <begin position="236"/>
        <end position="256"/>
    </location>
</feature>
<keyword evidence="5" id="KW-1003">Cell membrane</keyword>
<gene>
    <name evidence="12" type="ORF">DNTS_013356</name>
</gene>
<name>A0A553MKQ7_9TELE</name>
<sequence length="268" mass="29709">IKPCTPGTRVQIGPGLSSVTKAHLISQLLTSPGKNNSNKARLRLILNQQMSPGLYFFLFSLQAWKPSGNTNCHGQFPGSVCPRGIQDVGPHQRTVMGLSSTDPAAAAAAEALFLQHISSTQKVEGIMLSGKLYWCLISFGALLTALALSDAGSESKLEKILMKAVERDAKTPAAVALTPSRAKEFLASLKRPKRNLWDRSRPDVQQWIQQFMYMGYDEARLETDLAYWMDQHRSGDQGRQHHYDENAPMGPRSAGQYRHGANVNYDYY</sequence>
<evidence type="ECO:0000313" key="13">
    <source>
        <dbReference type="Proteomes" id="UP000316079"/>
    </source>
</evidence>
<dbReference type="GO" id="GO:0005615">
    <property type="term" value="C:extracellular space"/>
    <property type="evidence" value="ECO:0007669"/>
    <property type="project" value="TreeGrafter"/>
</dbReference>
<dbReference type="STRING" id="623744.A0A553MKQ7"/>
<evidence type="ECO:0000256" key="5">
    <source>
        <dbReference type="ARBA" id="ARBA00022475"/>
    </source>
</evidence>
<dbReference type="GO" id="GO:0042127">
    <property type="term" value="P:regulation of cell population proliferation"/>
    <property type="evidence" value="ECO:0007669"/>
    <property type="project" value="TreeGrafter"/>
</dbReference>
<evidence type="ECO:0000256" key="10">
    <source>
        <dbReference type="ARBA" id="ARBA00023136"/>
    </source>
</evidence>
<dbReference type="GO" id="GO:0016324">
    <property type="term" value="C:apical plasma membrane"/>
    <property type="evidence" value="ECO:0007669"/>
    <property type="project" value="UniProtKB-SubCell"/>
</dbReference>
<accession>A0A553MKQ7</accession>
<evidence type="ECO:0000256" key="9">
    <source>
        <dbReference type="ARBA" id="ARBA00022729"/>
    </source>
</evidence>
<dbReference type="PANTHER" id="PTHR31613:SF2">
    <property type="entry name" value="AUGURIN"/>
    <property type="match status" value="1"/>
</dbReference>
<protein>
    <recommendedName>
        <fullName evidence="14">Augurin</fullName>
    </recommendedName>
</protein>
<dbReference type="GO" id="GO:0070314">
    <property type="term" value="P:G1 to G0 transition"/>
    <property type="evidence" value="ECO:0007669"/>
    <property type="project" value="TreeGrafter"/>
</dbReference>
<keyword evidence="10" id="KW-0472">Membrane</keyword>
<organism evidence="12 13">
    <name type="scientific">Danionella cerebrum</name>
    <dbReference type="NCBI Taxonomy" id="2873325"/>
    <lineage>
        <taxon>Eukaryota</taxon>
        <taxon>Metazoa</taxon>
        <taxon>Chordata</taxon>
        <taxon>Craniata</taxon>
        <taxon>Vertebrata</taxon>
        <taxon>Euteleostomi</taxon>
        <taxon>Actinopterygii</taxon>
        <taxon>Neopterygii</taxon>
        <taxon>Teleostei</taxon>
        <taxon>Ostariophysi</taxon>
        <taxon>Cypriniformes</taxon>
        <taxon>Danionidae</taxon>
        <taxon>Danioninae</taxon>
        <taxon>Danionella</taxon>
    </lineage>
</organism>
<evidence type="ECO:0000256" key="4">
    <source>
        <dbReference type="ARBA" id="ARBA00011014"/>
    </source>
</evidence>
<evidence type="ECO:0000256" key="1">
    <source>
        <dbReference type="ARBA" id="ARBA00004221"/>
    </source>
</evidence>
<evidence type="ECO:0000256" key="6">
    <source>
        <dbReference type="ARBA" id="ARBA00022490"/>
    </source>
</evidence>
<dbReference type="Proteomes" id="UP000316079">
    <property type="component" value="Unassembled WGS sequence"/>
</dbReference>
<comment type="subcellular location">
    <subcellularLocation>
        <location evidence="1">Apical cell membrane</location>
    </subcellularLocation>
    <subcellularLocation>
        <location evidence="2">Cytoplasm</location>
    </subcellularLocation>
    <subcellularLocation>
        <location evidence="3">Secreted</location>
    </subcellularLocation>
</comment>
<evidence type="ECO:0008006" key="14">
    <source>
        <dbReference type="Google" id="ProtNLM"/>
    </source>
</evidence>
<dbReference type="GO" id="GO:0090398">
    <property type="term" value="P:cellular senescence"/>
    <property type="evidence" value="ECO:0007669"/>
    <property type="project" value="TreeGrafter"/>
</dbReference>
<dbReference type="GO" id="GO:0007417">
    <property type="term" value="P:central nervous system development"/>
    <property type="evidence" value="ECO:0007669"/>
    <property type="project" value="TreeGrafter"/>
</dbReference>
<evidence type="ECO:0000256" key="11">
    <source>
        <dbReference type="SAM" id="MobiDB-lite"/>
    </source>
</evidence>
<evidence type="ECO:0000256" key="2">
    <source>
        <dbReference type="ARBA" id="ARBA00004496"/>
    </source>
</evidence>
<dbReference type="InterPro" id="IPR028173">
    <property type="entry name" value="Augurin"/>
</dbReference>
<dbReference type="Pfam" id="PF15187">
    <property type="entry name" value="Augurin"/>
    <property type="match status" value="1"/>
</dbReference>
<feature type="non-terminal residue" evidence="12">
    <location>
        <position position="1"/>
    </location>
</feature>
<dbReference type="GO" id="GO:0005737">
    <property type="term" value="C:cytoplasm"/>
    <property type="evidence" value="ECO:0007669"/>
    <property type="project" value="UniProtKB-SubCell"/>
</dbReference>